<reference evidence="1" key="2">
    <citation type="journal article" date="2023" name="IMA Fungus">
        <title>Comparative genomic study of the Penicillium genus elucidates a diverse pangenome and 15 lateral gene transfer events.</title>
        <authorList>
            <person name="Petersen C."/>
            <person name="Sorensen T."/>
            <person name="Nielsen M.R."/>
            <person name="Sondergaard T.E."/>
            <person name="Sorensen J.L."/>
            <person name="Fitzpatrick D.A."/>
            <person name="Frisvad J.C."/>
            <person name="Nielsen K.L."/>
        </authorList>
    </citation>
    <scope>NUCLEOTIDE SEQUENCE</scope>
    <source>
        <strain evidence="1">IBT 29495</strain>
    </source>
</reference>
<dbReference type="Proteomes" id="UP001149954">
    <property type="component" value="Unassembled WGS sequence"/>
</dbReference>
<sequence length="62" mass="7217">MGKCNWGNVTVRESKGLGSLQGIRFIYRVVWLTTFDTVFWNAQSEDRRMSEPWEAMAPNYDA</sequence>
<proteinExistence type="predicted"/>
<keyword evidence="2" id="KW-1185">Reference proteome</keyword>
<accession>A0A9W9XXD5</accession>
<name>A0A9W9XXD5_9EURO</name>
<organism evidence="1 2">
    <name type="scientific">Penicillium fimorum</name>
    <dbReference type="NCBI Taxonomy" id="1882269"/>
    <lineage>
        <taxon>Eukaryota</taxon>
        <taxon>Fungi</taxon>
        <taxon>Dikarya</taxon>
        <taxon>Ascomycota</taxon>
        <taxon>Pezizomycotina</taxon>
        <taxon>Eurotiomycetes</taxon>
        <taxon>Eurotiomycetidae</taxon>
        <taxon>Eurotiales</taxon>
        <taxon>Aspergillaceae</taxon>
        <taxon>Penicillium</taxon>
    </lineage>
</organism>
<dbReference type="AlphaFoldDB" id="A0A9W9XXD5"/>
<protein>
    <submittedName>
        <fullName evidence="1">Uncharacterized protein</fullName>
    </submittedName>
</protein>
<dbReference type="EMBL" id="JAPWDS010000003">
    <property type="protein sequence ID" value="KAJ5505134.1"/>
    <property type="molecule type" value="Genomic_DNA"/>
</dbReference>
<evidence type="ECO:0000313" key="2">
    <source>
        <dbReference type="Proteomes" id="UP001149954"/>
    </source>
</evidence>
<comment type="caution">
    <text evidence="1">The sequence shown here is derived from an EMBL/GenBank/DDBJ whole genome shotgun (WGS) entry which is preliminary data.</text>
</comment>
<evidence type="ECO:0000313" key="1">
    <source>
        <dbReference type="EMBL" id="KAJ5505134.1"/>
    </source>
</evidence>
<reference evidence="1" key="1">
    <citation type="submission" date="2022-12" db="EMBL/GenBank/DDBJ databases">
        <authorList>
            <person name="Petersen C."/>
        </authorList>
    </citation>
    <scope>NUCLEOTIDE SEQUENCE</scope>
    <source>
        <strain evidence="1">IBT 29495</strain>
    </source>
</reference>
<gene>
    <name evidence="1" type="ORF">N7463_008008</name>
</gene>